<proteinExistence type="predicted"/>
<dbReference type="AlphaFoldDB" id="A0A5J4TEU4"/>
<protein>
    <recommendedName>
        <fullName evidence="3">Right handed beta helix domain-containing protein</fullName>
    </recommendedName>
</protein>
<gene>
    <name evidence="1" type="ORF">EZS28_047499</name>
</gene>
<name>A0A5J4TEU4_9EUKA</name>
<evidence type="ECO:0000313" key="1">
    <source>
        <dbReference type="EMBL" id="KAA6356974.1"/>
    </source>
</evidence>
<comment type="caution">
    <text evidence="1">The sequence shown here is derived from an EMBL/GenBank/DDBJ whole genome shotgun (WGS) entry which is preliminary data.</text>
</comment>
<evidence type="ECO:0000313" key="2">
    <source>
        <dbReference type="Proteomes" id="UP000324800"/>
    </source>
</evidence>
<sequence>FSPIPFQLFCPIITFKGCQFKDNIGVNAGAVELKGSGLMLFGFTQCQFTNNQATKANDILIDFEGQDESLVIRYGGDFSLNSFGSCTSTSAGAKIVGKTSSQPSLDQSELMLQSASKTVDVTTTGSSAQSPYSKLEYALKSNDSGMN</sequence>
<dbReference type="Proteomes" id="UP000324800">
    <property type="component" value="Unassembled WGS sequence"/>
</dbReference>
<feature type="non-terminal residue" evidence="1">
    <location>
        <position position="1"/>
    </location>
</feature>
<evidence type="ECO:0008006" key="3">
    <source>
        <dbReference type="Google" id="ProtNLM"/>
    </source>
</evidence>
<accession>A0A5J4TEU4</accession>
<dbReference type="EMBL" id="SNRW01032118">
    <property type="protein sequence ID" value="KAA6356974.1"/>
    <property type="molecule type" value="Genomic_DNA"/>
</dbReference>
<organism evidence="1 2">
    <name type="scientific">Streblomastix strix</name>
    <dbReference type="NCBI Taxonomy" id="222440"/>
    <lineage>
        <taxon>Eukaryota</taxon>
        <taxon>Metamonada</taxon>
        <taxon>Preaxostyla</taxon>
        <taxon>Oxymonadida</taxon>
        <taxon>Streblomastigidae</taxon>
        <taxon>Streblomastix</taxon>
    </lineage>
</organism>
<reference evidence="1 2" key="1">
    <citation type="submission" date="2019-03" db="EMBL/GenBank/DDBJ databases">
        <title>Single cell metagenomics reveals metabolic interactions within the superorganism composed of flagellate Streblomastix strix and complex community of Bacteroidetes bacteria on its surface.</title>
        <authorList>
            <person name="Treitli S.C."/>
            <person name="Kolisko M."/>
            <person name="Husnik F."/>
            <person name="Keeling P."/>
            <person name="Hampl V."/>
        </authorList>
    </citation>
    <scope>NUCLEOTIDE SEQUENCE [LARGE SCALE GENOMIC DNA]</scope>
    <source>
        <strain evidence="1">ST1C</strain>
    </source>
</reference>